<proteinExistence type="predicted"/>
<feature type="domain" description="AB hydrolase-1" evidence="2">
    <location>
        <begin position="44"/>
        <end position="153"/>
    </location>
</feature>
<evidence type="ECO:0000313" key="4">
    <source>
        <dbReference type="Proteomes" id="UP000076234"/>
    </source>
</evidence>
<reference evidence="3 4" key="2">
    <citation type="journal article" date="2016" name="Genome Announc.">
        <title>Complete Genome Sequence of Sphingopyxis terrae Strain 203-1 (NBRC 111660), a Polyethylene Glycol Degrader.</title>
        <authorList>
            <person name="Ohtsubo Y."/>
            <person name="Nonoyama S."/>
            <person name="Nagata Y."/>
            <person name="Numata M."/>
            <person name="Tsuchikane K."/>
            <person name="Hosoyama A."/>
            <person name="Yamazoe A."/>
            <person name="Tsuda M."/>
            <person name="Fujita N."/>
            <person name="Kawai F."/>
        </authorList>
    </citation>
    <scope>NUCLEOTIDE SEQUENCE [LARGE SCALE GENOMIC DNA]</scope>
    <source>
        <strain evidence="3 4">203-1</strain>
    </source>
</reference>
<dbReference type="InterPro" id="IPR000639">
    <property type="entry name" value="Epox_hydrolase-like"/>
</dbReference>
<organism evidence="3 4">
    <name type="scientific">Sphingopyxis terrae subsp. terrae NBRC 15098</name>
    <dbReference type="NCBI Taxonomy" id="1219058"/>
    <lineage>
        <taxon>Bacteria</taxon>
        <taxon>Pseudomonadati</taxon>
        <taxon>Pseudomonadota</taxon>
        <taxon>Alphaproteobacteria</taxon>
        <taxon>Sphingomonadales</taxon>
        <taxon>Sphingomonadaceae</taxon>
        <taxon>Sphingopyxis</taxon>
    </lineage>
</organism>
<evidence type="ECO:0000313" key="3">
    <source>
        <dbReference type="EMBL" id="AMU95252.1"/>
    </source>
</evidence>
<dbReference type="SUPFAM" id="SSF53474">
    <property type="entry name" value="alpha/beta-Hydrolases"/>
    <property type="match status" value="1"/>
</dbReference>
<dbReference type="NCBIfam" id="NF002043">
    <property type="entry name" value="PRK00870.1"/>
    <property type="match status" value="1"/>
</dbReference>
<gene>
    <name evidence="3" type="ORF">AOA14_11605</name>
</gene>
<dbReference type="EMBL" id="CP013342">
    <property type="protein sequence ID" value="AMU95252.1"/>
    <property type="molecule type" value="Genomic_DNA"/>
</dbReference>
<dbReference type="InterPro" id="IPR051340">
    <property type="entry name" value="Haloalkane_dehalogenase"/>
</dbReference>
<dbReference type="EC" id="3.8.1.5" evidence="3"/>
<dbReference type="InterPro" id="IPR029058">
    <property type="entry name" value="AB_hydrolase_fold"/>
</dbReference>
<evidence type="ECO:0000259" key="2">
    <source>
        <dbReference type="Pfam" id="PF00561"/>
    </source>
</evidence>
<protein>
    <submittedName>
        <fullName evidence="3">Haloalkane dehalogenase</fullName>
        <ecNumber evidence="3">3.8.1.5</ecNumber>
    </submittedName>
</protein>
<dbReference type="InterPro" id="IPR000073">
    <property type="entry name" value="AB_hydrolase_1"/>
</dbReference>
<name>A0A142VZV6_9SPHN</name>
<dbReference type="STRING" id="1219058.AOA14_11605"/>
<dbReference type="PANTHER" id="PTHR42977:SF3">
    <property type="entry name" value="AB HYDROLASE-1 DOMAIN-CONTAINING PROTEIN"/>
    <property type="match status" value="1"/>
</dbReference>
<accession>A0A142VZV6</accession>
<evidence type="ECO:0000256" key="1">
    <source>
        <dbReference type="ARBA" id="ARBA00022801"/>
    </source>
</evidence>
<dbReference type="AlphaFoldDB" id="A0A142VZV6"/>
<dbReference type="PRINTS" id="PR00412">
    <property type="entry name" value="EPOXHYDRLASE"/>
</dbReference>
<dbReference type="Proteomes" id="UP000076234">
    <property type="component" value="Chromosome"/>
</dbReference>
<dbReference type="KEGG" id="ster:AOA14_11605"/>
<dbReference type="GO" id="GO:0004301">
    <property type="term" value="F:epoxide hydrolase activity"/>
    <property type="evidence" value="ECO:0007669"/>
    <property type="project" value="TreeGrafter"/>
</dbReference>
<dbReference type="RefSeq" id="WP_062901922.1">
    <property type="nucleotide sequence ID" value="NZ_CP013342.1"/>
</dbReference>
<dbReference type="GO" id="GO:0018786">
    <property type="term" value="F:haloalkane dehalogenase activity"/>
    <property type="evidence" value="ECO:0007669"/>
    <property type="project" value="UniProtKB-EC"/>
</dbReference>
<reference evidence="4" key="1">
    <citation type="submission" date="2015-11" db="EMBL/GenBank/DDBJ databases">
        <title>Complete genome sequence of a polyethylene glycol-degrading strain Sphingopyxis terrae strain 203-1 (NBRC 15098).</title>
        <authorList>
            <person name="Yoshiyuki O."/>
            <person name="Shouta N."/>
            <person name="Nagata Y."/>
            <person name="Numata M."/>
            <person name="Tsuchikane K."/>
            <person name="Hosoyama A."/>
            <person name="Yamazoe A."/>
            <person name="Tsuda M."/>
            <person name="Fujita N."/>
            <person name="Kawai F."/>
        </authorList>
    </citation>
    <scope>NUCLEOTIDE SEQUENCE [LARGE SCALE GENOMIC DNA]</scope>
    <source>
        <strain evidence="4">203-1</strain>
    </source>
</reference>
<sequence length="300" mass="32617">MRVYRTPDECFAGLTDWPFAPRYTEIAGGLRVHYVDEGAADAQPVLMLHGEPTWSYLYRHMIGPAVRAGFRAVAPDLIGFGRSDKSLDRSAYSYAQQVAWMRAWIEALDLRNMILVCQDWGSLIGLRLVAEMPERFAGVALSNGGLPEGQAAPRAFAIWRAFSRYSPLFPIGRIVNAGTKRPLSAEEIAAYDAPFPTRASKVAARIYPSFVPLGDNVAVPDQKRAWAALERFDKPFLCCFSDGDPITRGGDALFLGRVPGTAGMPHRTLKGGHFIQEDDPAGFVSAIEAVAAAGRGVSAG</sequence>
<keyword evidence="1 3" id="KW-0378">Hydrolase</keyword>
<dbReference type="Gene3D" id="3.40.50.1820">
    <property type="entry name" value="alpha/beta hydrolase"/>
    <property type="match status" value="1"/>
</dbReference>
<dbReference type="Pfam" id="PF00561">
    <property type="entry name" value="Abhydrolase_1"/>
    <property type="match status" value="1"/>
</dbReference>
<dbReference type="PANTHER" id="PTHR42977">
    <property type="entry name" value="HYDROLASE-RELATED"/>
    <property type="match status" value="1"/>
</dbReference>